<feature type="compositionally biased region" description="Polar residues" evidence="1">
    <location>
        <begin position="146"/>
        <end position="158"/>
    </location>
</feature>
<evidence type="ECO:0000313" key="3">
    <source>
        <dbReference type="EMBL" id="OVF07894.1"/>
    </source>
</evidence>
<feature type="compositionally biased region" description="Polar residues" evidence="1">
    <location>
        <begin position="111"/>
        <end position="128"/>
    </location>
</feature>
<dbReference type="PROSITE" id="PS50888">
    <property type="entry name" value="BHLH"/>
    <property type="match status" value="1"/>
</dbReference>
<feature type="region of interest" description="Disordered" evidence="1">
    <location>
        <begin position="97"/>
        <end position="187"/>
    </location>
</feature>
<dbReference type="KEGG" id="clus:A9F13_10g00132"/>
<accession>A0AA91T159</accession>
<evidence type="ECO:0000256" key="1">
    <source>
        <dbReference type="SAM" id="MobiDB-lite"/>
    </source>
</evidence>
<dbReference type="GO" id="GO:0046983">
    <property type="term" value="F:protein dimerization activity"/>
    <property type="evidence" value="ECO:0007669"/>
    <property type="project" value="InterPro"/>
</dbReference>
<dbReference type="SUPFAM" id="SSF47459">
    <property type="entry name" value="HLH, helix-loop-helix DNA-binding domain"/>
    <property type="match status" value="1"/>
</dbReference>
<dbReference type="InterPro" id="IPR052099">
    <property type="entry name" value="Regulatory_TF_Diverse"/>
</dbReference>
<feature type="compositionally biased region" description="Acidic residues" evidence="1">
    <location>
        <begin position="683"/>
        <end position="696"/>
    </location>
</feature>
<feature type="region of interest" description="Disordered" evidence="1">
    <location>
        <begin position="683"/>
        <end position="702"/>
    </location>
</feature>
<dbReference type="EMBL" id="LYUB02000010">
    <property type="protein sequence ID" value="OVF07894.1"/>
    <property type="molecule type" value="Genomic_DNA"/>
</dbReference>
<organism evidence="3 4">
    <name type="scientific">Clavispora lusitaniae</name>
    <name type="common">Candida lusitaniae</name>
    <dbReference type="NCBI Taxonomy" id="36911"/>
    <lineage>
        <taxon>Eukaryota</taxon>
        <taxon>Fungi</taxon>
        <taxon>Dikarya</taxon>
        <taxon>Ascomycota</taxon>
        <taxon>Saccharomycotina</taxon>
        <taxon>Pichiomycetes</taxon>
        <taxon>Metschnikowiaceae</taxon>
        <taxon>Clavispora</taxon>
    </lineage>
</organism>
<dbReference type="SMART" id="SM00353">
    <property type="entry name" value="HLH"/>
    <property type="match status" value="1"/>
</dbReference>
<dbReference type="Gene3D" id="4.10.280.10">
    <property type="entry name" value="Helix-loop-helix DNA-binding domain"/>
    <property type="match status" value="1"/>
</dbReference>
<feature type="domain" description="BHLH" evidence="2">
    <location>
        <begin position="184"/>
        <end position="253"/>
    </location>
</feature>
<dbReference type="InterPro" id="IPR011598">
    <property type="entry name" value="bHLH_dom"/>
</dbReference>
<dbReference type="PANTHER" id="PTHR47336:SF2">
    <property type="entry name" value="TRANSCRIPTION FACTOR HMS1-RELATED"/>
    <property type="match status" value="1"/>
</dbReference>
<feature type="compositionally biased region" description="Low complexity" evidence="1">
    <location>
        <begin position="97"/>
        <end position="109"/>
    </location>
</feature>
<evidence type="ECO:0000313" key="4">
    <source>
        <dbReference type="Proteomes" id="UP000195602"/>
    </source>
</evidence>
<sequence>MSPTFQYTDEMLDFEDANNFLSMLQNTVPSFDKKWEFDSTQPLEIPDSMFVSDLDSVSSGLFNSGSSFTGPDYADQSQANFMPSSVGLNDGGVRMSSFSSASGSDSAGSHFATSSNGTPNTSITSPHTSPEAHVKKEPPSPFSPAMFSTNMKTYSSDSASDHTDLVSPRSKVSPRDKVNKPAKKTKVSHNMIEKKYRTNINSKIMELRDAVPTLRIVTGKTNVSVTDLEGLSPASKLNKASVLTKATEYIKHLEHKNSLMSKQIAQLQNLVRDAGNNAPSQPLAREPPIASAAPEENNVSYGFTAPDQSFEPMGFMDYGLQQSPMQVSSSRSSGLNMDSSLMLGGGMATALCGSFISGENFKGMAAVPFFPSALSHPSAVTLQVLPVVRAAVVMSGVLMMAKPLSRMFGKNDGKKQVRGNVWTSWVLASLGLQAPLTGSDSKDCAIARLLGQSKFSYYEVMRDYASLSSCESSYENCFLQVLLGVMMIKKYPVLSKAIKGNVKWKASLLMNLEYSGDNESLKNLSKFIKTVDGLSLFDSDTLITRLVNLATRSPVNKNIVNGDNANNYVDVLLKNKGDLFAIIFQWRVLEITYELNLSYLEYFTAESEKRDKCMTDLEKDIKKVDEFLKNQNVSSQLIEQFSLFKCIVNPEATPELLVHMKSKVLNGLRNAKTFFDGPELTDDEKISDDESTEETIDTSTSTTSPLEDFTVINNNQKSLIYSANLINEEKFIALVTSLFFYYAQKEERNNALALLRFLSLRDSDIPLSLLSFTCLLKLACGAVKPKGNRDEQDDVSDVDAPSSRVLDSLIKLMRVWLNDETKERFLSHTLRTDLTDLVISTGAILCDH</sequence>
<protein>
    <submittedName>
        <fullName evidence="3">Transcription factor</fullName>
    </submittedName>
</protein>
<comment type="caution">
    <text evidence="3">The sequence shown here is derived from an EMBL/GenBank/DDBJ whole genome shotgun (WGS) entry which is preliminary data.</text>
</comment>
<proteinExistence type="predicted"/>
<name>A0AA91T159_CLALS</name>
<gene>
    <name evidence="3" type="ORF">A9F13_10g00132</name>
</gene>
<dbReference type="PANTHER" id="PTHR47336">
    <property type="entry name" value="TRANSCRIPTION FACTOR HMS1-RELATED"/>
    <property type="match status" value="1"/>
</dbReference>
<evidence type="ECO:0000259" key="2">
    <source>
        <dbReference type="PROSITE" id="PS50888"/>
    </source>
</evidence>
<dbReference type="InterPro" id="IPR036638">
    <property type="entry name" value="HLH_DNA-bd_sf"/>
</dbReference>
<dbReference type="AlphaFoldDB" id="A0AA91T159"/>
<dbReference type="Proteomes" id="UP000195602">
    <property type="component" value="Unassembled WGS sequence"/>
</dbReference>
<dbReference type="Pfam" id="PF00010">
    <property type="entry name" value="HLH"/>
    <property type="match status" value="1"/>
</dbReference>
<reference evidence="3 4" key="1">
    <citation type="submission" date="2017-04" db="EMBL/GenBank/DDBJ databases">
        <title>Draft genome of the yeast Clavispora lusitaniae type strain CBS 6936.</title>
        <authorList>
            <person name="Durrens P."/>
            <person name="Klopp C."/>
            <person name="Biteau N."/>
            <person name="Fitton-Ouhabi V."/>
            <person name="Dementhon K."/>
            <person name="Accoceberry I."/>
            <person name="Sherman D.J."/>
            <person name="Noel T."/>
        </authorList>
    </citation>
    <scope>NUCLEOTIDE SEQUENCE [LARGE SCALE GENOMIC DNA]</scope>
    <source>
        <strain evidence="3 4">CBS 6936</strain>
    </source>
</reference>